<comment type="caution">
    <text evidence="7">The sequence shown here is derived from an EMBL/GenBank/DDBJ whole genome shotgun (WGS) entry which is preliminary data.</text>
</comment>
<dbReference type="Pfam" id="PF00413">
    <property type="entry name" value="Peptidase_M10"/>
    <property type="match status" value="1"/>
</dbReference>
<protein>
    <recommendedName>
        <fullName evidence="6">Peptidase metallopeptidase domain-containing protein</fullName>
    </recommendedName>
</protein>
<evidence type="ECO:0000256" key="2">
    <source>
        <dbReference type="ARBA" id="ARBA00022723"/>
    </source>
</evidence>
<dbReference type="InterPro" id="IPR006026">
    <property type="entry name" value="Peptidase_Metallo"/>
</dbReference>
<dbReference type="PANTHER" id="PTHR10127:SF850">
    <property type="entry name" value="METALLOENDOPEPTIDASE"/>
    <property type="match status" value="1"/>
</dbReference>
<proteinExistence type="predicted"/>
<evidence type="ECO:0000256" key="5">
    <source>
        <dbReference type="SAM" id="MobiDB-lite"/>
    </source>
</evidence>
<dbReference type="GO" id="GO:0004222">
    <property type="term" value="F:metalloendopeptidase activity"/>
    <property type="evidence" value="ECO:0007669"/>
    <property type="project" value="InterPro"/>
</dbReference>
<evidence type="ECO:0000256" key="1">
    <source>
        <dbReference type="ARBA" id="ARBA00022670"/>
    </source>
</evidence>
<reference evidence="7 8" key="1">
    <citation type="submission" date="2019-02" db="EMBL/GenBank/DDBJ databases">
        <title>Genome sequencing of the rare red list fungi Antrodiella citrinella (Flaviporus citrinellus).</title>
        <authorList>
            <person name="Buettner E."/>
            <person name="Kellner H."/>
        </authorList>
    </citation>
    <scope>NUCLEOTIDE SEQUENCE [LARGE SCALE GENOMIC DNA]</scope>
    <source>
        <strain evidence="7 8">DSM 108506</strain>
    </source>
</reference>
<sequence length="1784" mass="197141">MSTQAAPGWYQTNCADLTPEHLQLVVGSASTRKSADSTAYSVFARTTVLWNNGTNITYSYLPGSFVGTTNQQNKVNKYISEWSKYAGVTFSLVAATATPPPLVRITFNAPLGNWSVLGNLANNVPASQATMNLGWIFDSADEKPFEKGVILHELGHALGLTHEHPRTVPLDPDTTKAFYEYSQGWADADIQAKILDVYAQGTLTNYLRYDDTSVMKCFISSEMNTDQQNVTPNDYLSDHDKAFMVINYPRSQLDPTAKAWTLDHALAMMGVPPYDMHAMLLARPNDVRKQFAIWNADKLLRPDFDDGDNAGRAAEGPRLTPEWYRRVCSDLVKDAAEVEEEVTNQMAARAVFAQSSLLWENGRMITYRFLGGNRAQQDKVTSVVQEWMKYANLNITRVDTGGLIRITFNSNDGSWSYVGQQVLSLAADEVTMNLGWITPNPYLTGDEKGSILHEFGHALGMMHEHQSPARGGTITLNEPNVYKYYADTQGWSAATIKAQIIDVYNKSDTSNYSHFDVTSVMIYMMPKEMNNQGLEIKPNNALSELDKAYMVINYPFQSKDANWTLSHALDVAGVTGTTKADILAESDAEAIREKFTVWTATQRASATPSGPGRDIDEEEEEEEGEEEEGTEEEEIEDGGLSERELVKLSDWCGTPEKVESVQLTDGVARAVGGRNSHFWAPGATIKYYFQQVEFRGEDADLTASRAPRRAALLEAFRQWSRISKLKFVEGDRQSDLRIWFTDPAYAKNSTYPTSWTELGTIVTNFDNTPGSNQGVGTSRTSMYLAMQNLTQEEVQAICFHEVGHAIGLYHEHEGPNTKTEYGEKGRYIFPDDIGLWTSWDPDSIMLYHGRTLRRELGEKAVKRVTKFNTVISEKDKAFVKTLYAQNTDGLERALKKLELPKKTWPKLLKMVENYPARGDTPEADAPFLAAVKAFREALAKALYTEFGPIIKGVRPNLGLNDPVLQAGYGLDDTDPATADGRVRTEGEFLPVLIKSLQKFFKPGGNQIFTLQFPGRFLQISQYAWDTGSAGVYGQFIKPVVVNESEFRLTDQLYDLAEVVSGPNGVSMSQVYDQLINNLLPVFRSNGLAQQQDQIRQWLLREVKTASWIRELLNSQHTVNVPSSTDDSETAAEDQSGQTAHVDKPAFAISDKLDNGTVNRMELSNALMQEYLEAKQAWEVERDSMIEQALLLKVGTDESKTALNNVTRKLAHTTAVREAQLAAKYSDAVVRGYSHNVREYVGYLDVKSAAEALQDAKDSLREAAMSSLDGSLNVYPVQMTPIDWFEGLSTSFKLEDLTQNPDLIFQQIKAKSQQLDVLNQQLTALQFGARGDPAQLRQAVATAQESLDDAQASLAMKYSSNVLAMVKTCYAADGSLVESQVTELVNSKDLVGVVAQTLITDLASTSSAQKQLTSASRAYSQALAGFALSEATDTQQQQEQIRLHIEGITGDINELTARYTSLNKTNARPAAPSKVAADQPSLIDIPDFPAANDTAGGSRWQEITMHHSVKSDYSRQQTSATANSMNMNVNLWWLSASTSQSSSEAFAGSESATYVNDVTIGFRATLVTVDRAGWFQPQFFKQSGSFYHIDPAVSWSRSNDRSQALLPAWPVGYILCKDITIKISESESKTGATKRSMAQDASASGGVLCFSYSQSSSSSGSENLYSFQQCSDGCVVRIPGPQILGYIMQLPDPDKTVDMPKKLPADFFIPDADYDAATADTGDVDRSHGFDGGKDEPQTSPLFKDIDEILKKSNVSAGAMEAVRAAMQKEFDLLSDEVGARVKRG</sequence>
<feature type="region of interest" description="Disordered" evidence="5">
    <location>
        <begin position="1118"/>
        <end position="1142"/>
    </location>
</feature>
<dbReference type="Pfam" id="PF01400">
    <property type="entry name" value="Astacin"/>
    <property type="match status" value="2"/>
</dbReference>
<name>A0A4S4MYC8_9APHY</name>
<dbReference type="InterPro" id="IPR001506">
    <property type="entry name" value="Peptidase_M12A"/>
</dbReference>
<feature type="domain" description="Peptidase metallopeptidase" evidence="6">
    <location>
        <begin position="675"/>
        <end position="835"/>
    </location>
</feature>
<dbReference type="InterPro" id="IPR024079">
    <property type="entry name" value="MetalloPept_cat_dom_sf"/>
</dbReference>
<dbReference type="SMART" id="SM00235">
    <property type="entry name" value="ZnMc"/>
    <property type="match status" value="3"/>
</dbReference>
<dbReference type="GO" id="GO:0006508">
    <property type="term" value="P:proteolysis"/>
    <property type="evidence" value="ECO:0007669"/>
    <property type="project" value="UniProtKB-KW"/>
</dbReference>
<dbReference type="SUPFAM" id="SSF55486">
    <property type="entry name" value="Metalloproteases ('zincins'), catalytic domain"/>
    <property type="match status" value="3"/>
</dbReference>
<dbReference type="Proteomes" id="UP000308730">
    <property type="component" value="Unassembled WGS sequence"/>
</dbReference>
<organism evidence="7 8">
    <name type="scientific">Antrodiella citrinella</name>
    <dbReference type="NCBI Taxonomy" id="2447956"/>
    <lineage>
        <taxon>Eukaryota</taxon>
        <taxon>Fungi</taxon>
        <taxon>Dikarya</taxon>
        <taxon>Basidiomycota</taxon>
        <taxon>Agaricomycotina</taxon>
        <taxon>Agaricomycetes</taxon>
        <taxon>Polyporales</taxon>
        <taxon>Steccherinaceae</taxon>
        <taxon>Antrodiella</taxon>
    </lineage>
</organism>
<feature type="domain" description="Peptidase metallopeptidase" evidence="6">
    <location>
        <begin position="46"/>
        <end position="200"/>
    </location>
</feature>
<feature type="compositionally biased region" description="Acidic residues" evidence="5">
    <location>
        <begin position="615"/>
        <end position="639"/>
    </location>
</feature>
<evidence type="ECO:0000313" key="8">
    <source>
        <dbReference type="Proteomes" id="UP000308730"/>
    </source>
</evidence>
<accession>A0A4S4MYC8</accession>
<dbReference type="Gene3D" id="3.40.390.10">
    <property type="entry name" value="Collagenase (Catalytic Domain)"/>
    <property type="match status" value="3"/>
</dbReference>
<evidence type="ECO:0000256" key="3">
    <source>
        <dbReference type="ARBA" id="ARBA00022801"/>
    </source>
</evidence>
<evidence type="ECO:0000256" key="4">
    <source>
        <dbReference type="ARBA" id="ARBA00022833"/>
    </source>
</evidence>
<feature type="domain" description="Peptidase metallopeptidase" evidence="6">
    <location>
        <begin position="355"/>
        <end position="506"/>
    </location>
</feature>
<keyword evidence="4" id="KW-0862">Zinc</keyword>
<dbReference type="PANTHER" id="PTHR10127">
    <property type="entry name" value="DISCOIDIN, CUB, EGF, LAMININ , AND ZINC METALLOPROTEASE DOMAIN CONTAINING"/>
    <property type="match status" value="1"/>
</dbReference>
<dbReference type="OrthoDB" id="2801439at2759"/>
<feature type="region of interest" description="Disordered" evidence="5">
    <location>
        <begin position="601"/>
        <end position="640"/>
    </location>
</feature>
<evidence type="ECO:0000313" key="7">
    <source>
        <dbReference type="EMBL" id="THH31486.1"/>
    </source>
</evidence>
<keyword evidence="1" id="KW-0645">Protease</keyword>
<keyword evidence="8" id="KW-1185">Reference proteome</keyword>
<dbReference type="InterPro" id="IPR001818">
    <property type="entry name" value="Pept_M10_metallopeptidase"/>
</dbReference>
<evidence type="ECO:0000259" key="6">
    <source>
        <dbReference type="SMART" id="SM00235"/>
    </source>
</evidence>
<dbReference type="GO" id="GO:0031012">
    <property type="term" value="C:extracellular matrix"/>
    <property type="evidence" value="ECO:0007669"/>
    <property type="project" value="InterPro"/>
</dbReference>
<keyword evidence="2" id="KW-0479">Metal-binding</keyword>
<dbReference type="GO" id="GO:0008270">
    <property type="term" value="F:zinc ion binding"/>
    <property type="evidence" value="ECO:0007669"/>
    <property type="project" value="InterPro"/>
</dbReference>
<gene>
    <name evidence="7" type="ORF">EUX98_g2707</name>
</gene>
<keyword evidence="3" id="KW-0378">Hydrolase</keyword>
<dbReference type="EMBL" id="SGPM01000046">
    <property type="protein sequence ID" value="THH31486.1"/>
    <property type="molecule type" value="Genomic_DNA"/>
</dbReference>